<dbReference type="Pfam" id="PF04005">
    <property type="entry name" value="Hus1"/>
    <property type="match status" value="1"/>
</dbReference>
<organism evidence="4 5">
    <name type="scientific">Brachionus plicatilis</name>
    <name type="common">Marine rotifer</name>
    <name type="synonym">Brachionus muelleri</name>
    <dbReference type="NCBI Taxonomy" id="10195"/>
    <lineage>
        <taxon>Eukaryota</taxon>
        <taxon>Metazoa</taxon>
        <taxon>Spiralia</taxon>
        <taxon>Gnathifera</taxon>
        <taxon>Rotifera</taxon>
        <taxon>Eurotatoria</taxon>
        <taxon>Monogononta</taxon>
        <taxon>Pseudotrocha</taxon>
        <taxon>Ploima</taxon>
        <taxon>Brachionidae</taxon>
        <taxon>Brachionus</taxon>
    </lineage>
</organism>
<evidence type="ECO:0000256" key="2">
    <source>
        <dbReference type="ARBA" id="ARBA00023242"/>
    </source>
</evidence>
<feature type="domain" description="Helicase SMUBP-2/HCS1 1B" evidence="3">
    <location>
        <begin position="309"/>
        <end position="381"/>
    </location>
</feature>
<dbReference type="GO" id="GO:0000724">
    <property type="term" value="P:double-strand break repair via homologous recombination"/>
    <property type="evidence" value="ECO:0007669"/>
    <property type="project" value="TreeGrafter"/>
</dbReference>
<evidence type="ECO:0000313" key="5">
    <source>
        <dbReference type="Proteomes" id="UP000276133"/>
    </source>
</evidence>
<dbReference type="EMBL" id="REGN01002359">
    <property type="protein sequence ID" value="RNA28637.1"/>
    <property type="molecule type" value="Genomic_DNA"/>
</dbReference>
<reference evidence="4 5" key="1">
    <citation type="journal article" date="2018" name="Sci. Rep.">
        <title>Genomic signatures of local adaptation to the degree of environmental predictability in rotifers.</title>
        <authorList>
            <person name="Franch-Gras L."/>
            <person name="Hahn C."/>
            <person name="Garcia-Roger E.M."/>
            <person name="Carmona M.J."/>
            <person name="Serra M."/>
            <person name="Gomez A."/>
        </authorList>
    </citation>
    <scope>NUCLEOTIDE SEQUENCE [LARGE SCALE GENOMIC DNA]</scope>
    <source>
        <strain evidence="4">HYR1</strain>
    </source>
</reference>
<keyword evidence="5" id="KW-1185">Reference proteome</keyword>
<dbReference type="InterPro" id="IPR007150">
    <property type="entry name" value="HUS1/Mec3"/>
</dbReference>
<keyword evidence="2" id="KW-0539">Nucleus</keyword>
<comment type="caution">
    <text evidence="4">The sequence shown here is derived from an EMBL/GenBank/DDBJ whole genome shotgun (WGS) entry which is preliminary data.</text>
</comment>
<dbReference type="GO" id="GO:0044778">
    <property type="term" value="P:meiotic DNA integrity checkpoint signaling"/>
    <property type="evidence" value="ECO:0007669"/>
    <property type="project" value="TreeGrafter"/>
</dbReference>
<name>A0A3M7RZ78_BRAPC</name>
<dbReference type="GO" id="GO:0006289">
    <property type="term" value="P:nucleotide-excision repair"/>
    <property type="evidence" value="ECO:0007669"/>
    <property type="project" value="TreeGrafter"/>
</dbReference>
<dbReference type="PANTHER" id="PTHR12900">
    <property type="entry name" value="MITOTIC AND DNA DAMAGE CHECKPOINT PROTEIN HUS1"/>
    <property type="match status" value="1"/>
</dbReference>
<dbReference type="OrthoDB" id="10063861at2759"/>
<dbReference type="InterPro" id="IPR048761">
    <property type="entry name" value="SMUBP-2_HCS1_1B"/>
</dbReference>
<dbReference type="GO" id="GO:0031573">
    <property type="term" value="P:mitotic intra-S DNA damage checkpoint signaling"/>
    <property type="evidence" value="ECO:0007669"/>
    <property type="project" value="TreeGrafter"/>
</dbReference>
<protein>
    <submittedName>
        <fullName evidence="4">Checkpoint HUS1</fullName>
    </submittedName>
</protein>
<sequence length="410" mass="46476">MSPAFENYLSLDFFFVEAMKFGVKLLDSSNIEYFTQIVSTVSKLCSKTASDKSCALKLTTDLVYFILPEFAANNLGSGGSGRTSFWMSLDPKSLFDFYICEGKSCEENLIMLEIQPDNLLRALKSSPNMKMVRIKLTKRQTPCITVEIDLHSISSKTSSRTITHDIPVKVISSSKLSSTDFQEPNIDAAHLSIQIPPIKIVKHMVERMKCLSEFVFLEATDQGTLTFKIDADAASVCTYFRNLTNLPIHRQNADEYSLCTVRLSLKRLSDFINALQFQPNKIICNFVNNKYAHFFVIHNEDLMDTSKFITKQLELIELEKYAEIEESKELLNSCSLQRLQIKGLCLLKLKIDQKFTGLYGRTIIVFITAVPNKTINTQHFSSVFKMVLKKQNTGTLLGLQLNKIIRGTTK</sequence>
<dbReference type="Gene3D" id="3.70.10.10">
    <property type="match status" value="1"/>
</dbReference>
<dbReference type="PANTHER" id="PTHR12900:SF0">
    <property type="entry name" value="CHECKPOINT PROTEIN"/>
    <property type="match status" value="1"/>
</dbReference>
<dbReference type="Proteomes" id="UP000276133">
    <property type="component" value="Unassembled WGS sequence"/>
</dbReference>
<dbReference type="STRING" id="10195.A0A3M7RZ78"/>
<dbReference type="GO" id="GO:0000723">
    <property type="term" value="P:telomere maintenance"/>
    <property type="evidence" value="ECO:0007669"/>
    <property type="project" value="TreeGrafter"/>
</dbReference>
<dbReference type="AlphaFoldDB" id="A0A3M7RZ78"/>
<proteinExistence type="predicted"/>
<accession>A0A3M7RZ78</accession>
<dbReference type="GO" id="GO:0003723">
    <property type="term" value="F:RNA binding"/>
    <property type="evidence" value="ECO:0007669"/>
    <property type="project" value="InterPro"/>
</dbReference>
<dbReference type="GO" id="GO:0030896">
    <property type="term" value="C:checkpoint clamp complex"/>
    <property type="evidence" value="ECO:0007669"/>
    <property type="project" value="InterPro"/>
</dbReference>
<evidence type="ECO:0000259" key="3">
    <source>
        <dbReference type="Pfam" id="PF21138"/>
    </source>
</evidence>
<dbReference type="GO" id="GO:0035861">
    <property type="term" value="C:site of double-strand break"/>
    <property type="evidence" value="ECO:0007669"/>
    <property type="project" value="TreeGrafter"/>
</dbReference>
<evidence type="ECO:0000256" key="1">
    <source>
        <dbReference type="ARBA" id="ARBA00004123"/>
    </source>
</evidence>
<dbReference type="Pfam" id="PF21138">
    <property type="entry name" value="SMUBP-2_HCS1_1B"/>
    <property type="match status" value="1"/>
</dbReference>
<evidence type="ECO:0000313" key="4">
    <source>
        <dbReference type="EMBL" id="RNA28637.1"/>
    </source>
</evidence>
<dbReference type="Gene3D" id="2.40.30.270">
    <property type="match status" value="1"/>
</dbReference>
<comment type="subcellular location">
    <subcellularLocation>
        <location evidence="1">Nucleus</location>
    </subcellularLocation>
</comment>
<dbReference type="InterPro" id="IPR027417">
    <property type="entry name" value="P-loop_NTPase"/>
</dbReference>
<dbReference type="Gene3D" id="3.40.50.300">
    <property type="entry name" value="P-loop containing nucleotide triphosphate hydrolases"/>
    <property type="match status" value="1"/>
</dbReference>
<gene>
    <name evidence="4" type="ORF">BpHYR1_012802</name>
</gene>
<dbReference type="GO" id="GO:0033314">
    <property type="term" value="P:mitotic DNA replication checkpoint signaling"/>
    <property type="evidence" value="ECO:0007669"/>
    <property type="project" value="TreeGrafter"/>
</dbReference>